<dbReference type="RefSeq" id="WP_188781860.1">
    <property type="nucleotide sequence ID" value="NZ_BMNI01000001.1"/>
</dbReference>
<evidence type="ECO:0000256" key="11">
    <source>
        <dbReference type="ARBA" id="ARBA00038905"/>
    </source>
</evidence>
<comment type="cofactor">
    <cofactor evidence="1">
        <name>Mg(2+)</name>
        <dbReference type="ChEBI" id="CHEBI:18420"/>
    </cofactor>
</comment>
<dbReference type="EC" id="3.6.1.55" evidence="11"/>
<evidence type="ECO:0000256" key="10">
    <source>
        <dbReference type="ARBA" id="ARBA00035861"/>
    </source>
</evidence>
<evidence type="ECO:0000256" key="1">
    <source>
        <dbReference type="ARBA" id="ARBA00001946"/>
    </source>
</evidence>
<dbReference type="Pfam" id="PF00293">
    <property type="entry name" value="NUDIX"/>
    <property type="match status" value="1"/>
</dbReference>
<comment type="catalytic activity">
    <reaction evidence="10">
        <text>8-oxo-dGTP + H2O = 8-oxo-dGMP + diphosphate + H(+)</text>
        <dbReference type="Rhea" id="RHEA:31575"/>
        <dbReference type="ChEBI" id="CHEBI:15377"/>
        <dbReference type="ChEBI" id="CHEBI:15378"/>
        <dbReference type="ChEBI" id="CHEBI:33019"/>
        <dbReference type="ChEBI" id="CHEBI:63224"/>
        <dbReference type="ChEBI" id="CHEBI:77896"/>
        <dbReference type="EC" id="3.6.1.55"/>
    </reaction>
</comment>
<dbReference type="InterPro" id="IPR000086">
    <property type="entry name" value="NUDIX_hydrolase_dom"/>
</dbReference>
<dbReference type="InterPro" id="IPR020476">
    <property type="entry name" value="Nudix_hydrolase"/>
</dbReference>
<evidence type="ECO:0000256" key="6">
    <source>
        <dbReference type="ARBA" id="ARBA00022763"/>
    </source>
</evidence>
<organism evidence="13 14">
    <name type="scientific">Nocardioides phosphati</name>
    <dbReference type="NCBI Taxonomy" id="1867775"/>
    <lineage>
        <taxon>Bacteria</taxon>
        <taxon>Bacillati</taxon>
        <taxon>Actinomycetota</taxon>
        <taxon>Actinomycetes</taxon>
        <taxon>Propionibacteriales</taxon>
        <taxon>Nocardioidaceae</taxon>
        <taxon>Nocardioides</taxon>
    </lineage>
</organism>
<name>A0ABQ2N4E0_9ACTN</name>
<dbReference type="PANTHER" id="PTHR47707:SF1">
    <property type="entry name" value="NUDIX HYDROLASE FAMILY PROTEIN"/>
    <property type="match status" value="1"/>
</dbReference>
<keyword evidence="8" id="KW-0460">Magnesium</keyword>
<evidence type="ECO:0000256" key="7">
    <source>
        <dbReference type="ARBA" id="ARBA00022801"/>
    </source>
</evidence>
<reference evidence="14" key="1">
    <citation type="journal article" date="2019" name="Int. J. Syst. Evol. Microbiol.">
        <title>The Global Catalogue of Microorganisms (GCM) 10K type strain sequencing project: providing services to taxonomists for standard genome sequencing and annotation.</title>
        <authorList>
            <consortium name="The Broad Institute Genomics Platform"/>
            <consortium name="The Broad Institute Genome Sequencing Center for Infectious Disease"/>
            <person name="Wu L."/>
            <person name="Ma J."/>
        </authorList>
    </citation>
    <scope>NUCLEOTIDE SEQUENCE [LARGE SCALE GENOMIC DNA]</scope>
    <source>
        <strain evidence="14">CGMCC 4.7371</strain>
    </source>
</reference>
<keyword evidence="6" id="KW-0227">DNA damage</keyword>
<dbReference type="SUPFAM" id="SSF55811">
    <property type="entry name" value="Nudix"/>
    <property type="match status" value="1"/>
</dbReference>
<protein>
    <recommendedName>
        <fullName evidence="11">8-oxo-dGTP diphosphatase</fullName>
        <ecNumber evidence="11">3.6.1.55</ecNumber>
    </recommendedName>
</protein>
<evidence type="ECO:0000256" key="4">
    <source>
        <dbReference type="ARBA" id="ARBA00022705"/>
    </source>
</evidence>
<dbReference type="Gene3D" id="3.90.79.10">
    <property type="entry name" value="Nucleoside Triphosphate Pyrophosphohydrolase"/>
    <property type="match status" value="1"/>
</dbReference>
<evidence type="ECO:0000256" key="3">
    <source>
        <dbReference type="ARBA" id="ARBA00022457"/>
    </source>
</evidence>
<accession>A0ABQ2N4E0</accession>
<keyword evidence="7" id="KW-0378">Hydrolase</keyword>
<dbReference type="CDD" id="cd03425">
    <property type="entry name" value="NUDIX_MutT_NudA_like"/>
    <property type="match status" value="1"/>
</dbReference>
<keyword evidence="9" id="KW-0234">DNA repair</keyword>
<evidence type="ECO:0000259" key="12">
    <source>
        <dbReference type="PROSITE" id="PS51462"/>
    </source>
</evidence>
<feature type="domain" description="Nudix hydrolase" evidence="12">
    <location>
        <begin position="8"/>
        <end position="131"/>
    </location>
</feature>
<evidence type="ECO:0000256" key="5">
    <source>
        <dbReference type="ARBA" id="ARBA00022723"/>
    </source>
</evidence>
<evidence type="ECO:0000256" key="9">
    <source>
        <dbReference type="ARBA" id="ARBA00023204"/>
    </source>
</evidence>
<evidence type="ECO:0000313" key="13">
    <source>
        <dbReference type="EMBL" id="GGO84143.1"/>
    </source>
</evidence>
<evidence type="ECO:0000256" key="2">
    <source>
        <dbReference type="ARBA" id="ARBA00005582"/>
    </source>
</evidence>
<evidence type="ECO:0000313" key="14">
    <source>
        <dbReference type="Proteomes" id="UP000655410"/>
    </source>
</evidence>
<gene>
    <name evidence="13" type="ORF">GCM10011584_01000</name>
</gene>
<dbReference type="PRINTS" id="PR00502">
    <property type="entry name" value="NUDIXFAMILY"/>
</dbReference>
<keyword evidence="4" id="KW-0235">DNA replication</keyword>
<dbReference type="PANTHER" id="PTHR47707">
    <property type="entry name" value="8-OXO-DGTP DIPHOSPHATASE"/>
    <property type="match status" value="1"/>
</dbReference>
<dbReference type="InterPro" id="IPR047127">
    <property type="entry name" value="MutT-like"/>
</dbReference>
<comment type="similarity">
    <text evidence="2">Belongs to the Nudix hydrolase family.</text>
</comment>
<keyword evidence="5" id="KW-0479">Metal-binding</keyword>
<dbReference type="InterPro" id="IPR015797">
    <property type="entry name" value="NUDIX_hydrolase-like_dom_sf"/>
</dbReference>
<keyword evidence="3" id="KW-0515">Mutator protein</keyword>
<dbReference type="Proteomes" id="UP000655410">
    <property type="component" value="Unassembled WGS sequence"/>
</dbReference>
<dbReference type="PROSITE" id="PS51462">
    <property type="entry name" value="NUDIX"/>
    <property type="match status" value="1"/>
</dbReference>
<dbReference type="EMBL" id="BMNI01000001">
    <property type="protein sequence ID" value="GGO84143.1"/>
    <property type="molecule type" value="Genomic_DNA"/>
</dbReference>
<proteinExistence type="inferred from homology"/>
<sequence length="135" mass="14723">MEASPTTKQIDVVGAVVIRDGLVLCAQRGPGPMAGLWEFPGGKIEPGEAPREALVREIEEELHCRVQVGPEVATTTHAYDFGVITLTTFYCTVLDGEPVLTEHAAVRWEPPSRLHLLEWAPADIPAAHRIQSDFA</sequence>
<comment type="caution">
    <text evidence="13">The sequence shown here is derived from an EMBL/GenBank/DDBJ whole genome shotgun (WGS) entry which is preliminary data.</text>
</comment>
<evidence type="ECO:0000256" key="8">
    <source>
        <dbReference type="ARBA" id="ARBA00022842"/>
    </source>
</evidence>
<keyword evidence="14" id="KW-1185">Reference proteome</keyword>